<evidence type="ECO:0000256" key="6">
    <source>
        <dbReference type="ARBA" id="ARBA00023163"/>
    </source>
</evidence>
<keyword evidence="6" id="KW-0804">Transcription</keyword>
<organism evidence="8 9">
    <name type="scientific">Discina gigas</name>
    <dbReference type="NCBI Taxonomy" id="1032678"/>
    <lineage>
        <taxon>Eukaryota</taxon>
        <taxon>Fungi</taxon>
        <taxon>Dikarya</taxon>
        <taxon>Ascomycota</taxon>
        <taxon>Pezizomycotina</taxon>
        <taxon>Pezizomycetes</taxon>
        <taxon>Pezizales</taxon>
        <taxon>Discinaceae</taxon>
        <taxon>Discina</taxon>
    </lineage>
</organism>
<evidence type="ECO:0000256" key="2">
    <source>
        <dbReference type="ARBA" id="ARBA00022723"/>
    </source>
</evidence>
<evidence type="ECO:0000256" key="1">
    <source>
        <dbReference type="ARBA" id="ARBA00004123"/>
    </source>
</evidence>
<keyword evidence="7" id="KW-0539">Nucleus</keyword>
<evidence type="ECO:0000313" key="8">
    <source>
        <dbReference type="EMBL" id="KAL0637445.1"/>
    </source>
</evidence>
<keyword evidence="3" id="KW-0862">Zinc</keyword>
<evidence type="ECO:0000256" key="4">
    <source>
        <dbReference type="ARBA" id="ARBA00023015"/>
    </source>
</evidence>
<dbReference type="Proteomes" id="UP001447188">
    <property type="component" value="Unassembled WGS sequence"/>
</dbReference>
<evidence type="ECO:0000256" key="3">
    <source>
        <dbReference type="ARBA" id="ARBA00022833"/>
    </source>
</evidence>
<keyword evidence="5" id="KW-0238">DNA-binding</keyword>
<gene>
    <name evidence="8" type="ORF">Q9L58_003500</name>
</gene>
<name>A0ABR3GNE0_9PEZI</name>
<dbReference type="InterPro" id="IPR052202">
    <property type="entry name" value="Yeast_MetPath_Reg"/>
</dbReference>
<dbReference type="CDD" id="cd12148">
    <property type="entry name" value="fungal_TF_MHR"/>
    <property type="match status" value="1"/>
</dbReference>
<keyword evidence="2" id="KW-0479">Metal-binding</keyword>
<comment type="caution">
    <text evidence="8">The sequence shown here is derived from an EMBL/GenBank/DDBJ whole genome shotgun (WGS) entry which is preliminary data.</text>
</comment>
<protein>
    <submittedName>
        <fullName evidence="8">Uncharacterized protein</fullName>
    </submittedName>
</protein>
<keyword evidence="9" id="KW-1185">Reference proteome</keyword>
<dbReference type="PANTHER" id="PTHR47782:SF2">
    <property type="entry name" value="TRANSCRIPTION FACTOR, PUTATIVE (AFU_ORTHOLOGUE AFUA_4G12570)-RELATED"/>
    <property type="match status" value="1"/>
</dbReference>
<evidence type="ECO:0000256" key="5">
    <source>
        <dbReference type="ARBA" id="ARBA00023125"/>
    </source>
</evidence>
<dbReference type="EMBL" id="JBBBZM010000034">
    <property type="protein sequence ID" value="KAL0637445.1"/>
    <property type="molecule type" value="Genomic_DNA"/>
</dbReference>
<keyword evidence="4" id="KW-0805">Transcription regulation</keyword>
<dbReference type="PANTHER" id="PTHR47782">
    <property type="entry name" value="ZN(II)2CYS6 TRANSCRIPTION FACTOR (EUROFUNG)-RELATED"/>
    <property type="match status" value="1"/>
</dbReference>
<evidence type="ECO:0000256" key="7">
    <source>
        <dbReference type="ARBA" id="ARBA00023242"/>
    </source>
</evidence>
<comment type="subcellular location">
    <subcellularLocation>
        <location evidence="1">Nucleus</location>
    </subcellularLocation>
</comment>
<evidence type="ECO:0000313" key="9">
    <source>
        <dbReference type="Proteomes" id="UP001447188"/>
    </source>
</evidence>
<reference evidence="8 9" key="1">
    <citation type="submission" date="2024-02" db="EMBL/GenBank/DDBJ databases">
        <title>Discinaceae phylogenomics.</title>
        <authorList>
            <person name="Dirks A.C."/>
            <person name="James T.Y."/>
        </authorList>
    </citation>
    <scope>NUCLEOTIDE SEQUENCE [LARGE SCALE GENOMIC DNA]</scope>
    <source>
        <strain evidence="8 9">ACD0624</strain>
    </source>
</reference>
<sequence length="289" mass="33546">MVLQRPFTFSDDSVMVELPKVASPDIAKRMAVRGTLTPMVAAIKLFELRKLQSEWYQQLHLSGNVPMENPKPFCQKRTELLKEWLDTMPESINKSTKDWLYLEWYYLNVYAAAPCPKVPRPNDEAMVQIFNNCVNYALRFRAILQDSNARFVYTYHDALRTYFIGNNFLHALWHSEDAIISEPSIESAINAIKAIIFVLTSMIVRWQEVEPLRDRFREESSYMSKRFQQKLDLTARVAPSASRETGEPIPRHQSTYEWPEFCTIAGVSQEYNPSAHIATVDFGNVAFYR</sequence>
<proteinExistence type="predicted"/>
<accession>A0ABR3GNE0</accession>